<dbReference type="Proteomes" id="UP000387223">
    <property type="component" value="Unassembled WGS sequence"/>
</dbReference>
<organism evidence="1 2">
    <name type="scientific">Marinobacter salsuginis</name>
    <dbReference type="NCBI Taxonomy" id="418719"/>
    <lineage>
        <taxon>Bacteria</taxon>
        <taxon>Pseudomonadati</taxon>
        <taxon>Pseudomonadota</taxon>
        <taxon>Gammaproteobacteria</taxon>
        <taxon>Pseudomonadales</taxon>
        <taxon>Marinobacteraceae</taxon>
        <taxon>Marinobacter</taxon>
    </lineage>
</organism>
<evidence type="ECO:0000313" key="1">
    <source>
        <dbReference type="EMBL" id="GBO88704.1"/>
    </source>
</evidence>
<sequence length="92" mass="10679">MHSTASPGSFFLTGLLVFGSVYSIWLIELPPFSWWDGVLMWFYEWVLDLRHSSDSKLLYLVVIVPLEWFFFALKYLFFPGVATSLLAASYRS</sequence>
<accession>A0A5M3Q0H8</accession>
<name>A0A5M3Q0H8_9GAMM</name>
<dbReference type="AlphaFoldDB" id="A0A5M3Q0H8"/>
<gene>
    <name evidence="1" type="ORF">MSSD14B_23720</name>
</gene>
<evidence type="ECO:0000313" key="2">
    <source>
        <dbReference type="Proteomes" id="UP000387223"/>
    </source>
</evidence>
<proteinExistence type="predicted"/>
<comment type="caution">
    <text evidence="1">The sequence shown here is derived from an EMBL/GenBank/DDBJ whole genome shotgun (WGS) entry which is preliminary data.</text>
</comment>
<protein>
    <submittedName>
        <fullName evidence="1">Uncharacterized protein</fullName>
    </submittedName>
</protein>
<reference evidence="1 2" key="1">
    <citation type="journal article" date="2019" name="J. Gen. Appl. Microbiol.">
        <title>Aerobic degradation of cis-dichloroethene by the marine bacterium Marinobacter salsuginis strain 5N-3.</title>
        <authorList>
            <person name="Inoue Y."/>
            <person name="Fukunaga Y."/>
            <person name="Katsumata H."/>
            <person name="Ohji S."/>
            <person name="Hosoyama A."/>
            <person name="Mori K."/>
            <person name="Ando K."/>
        </authorList>
    </citation>
    <scope>NUCLEOTIDE SEQUENCE [LARGE SCALE GENOMIC DNA]</scope>
    <source>
        <strain evidence="1 2">NBRC 109114</strain>
    </source>
</reference>
<dbReference type="EMBL" id="BGZI01000015">
    <property type="protein sequence ID" value="GBO88704.1"/>
    <property type="molecule type" value="Genomic_DNA"/>
</dbReference>